<dbReference type="PANTHER" id="PTHR12534:SF0">
    <property type="entry name" value="SMALL RIBOSOMAL SUBUNIT PROTEIN US2M"/>
    <property type="match status" value="1"/>
</dbReference>
<proteinExistence type="inferred from homology"/>
<dbReference type="AlphaFoldDB" id="A0A0G1KUT1"/>
<dbReference type="HAMAP" id="MF_00291_B">
    <property type="entry name" value="Ribosomal_uS2_B"/>
    <property type="match status" value="1"/>
</dbReference>
<dbReference type="GO" id="GO:0015935">
    <property type="term" value="C:small ribosomal subunit"/>
    <property type="evidence" value="ECO:0007669"/>
    <property type="project" value="InterPro"/>
</dbReference>
<dbReference type="InterPro" id="IPR001865">
    <property type="entry name" value="Ribosomal_uS2"/>
</dbReference>
<gene>
    <name evidence="5" type="primary">rpsB</name>
    <name evidence="6" type="ORF">UW44_C0009G0003</name>
</gene>
<accession>A0A0G1KUT1</accession>
<sequence>MANKAEEKKVVTTTKKEVKKVVKKGVSEKKPVVKKVPVVKAEKKVVKKVPAKKVAKEVEKPEIVVADEAKVEAVETTVEVKTEKVKKEAPNAATTVEELFEAGAHFGHVVKKWNPKMKKYLWGEKNGIHIFDLEKTIAGITESTKALTDLTIAGKRIVLVGTKRQVKLMVEEEGKRLDIPYINQRWMGGLITNWKQLKLTLDRLNSLKQRRETGQLKKYTKKEQLLFDKEITKLERIVGGIATLKEAPEVVVVFDTHKEKLAVKEASNRGVTVIGLVDSNANPDKVDYLIPMNDDSAKALEIMVRVLGQAIENGMKRIQELKEPRTQDNKK</sequence>
<keyword evidence="2 5" id="KW-0689">Ribosomal protein</keyword>
<comment type="similarity">
    <text evidence="1 5">Belongs to the universal ribosomal protein uS2 family.</text>
</comment>
<evidence type="ECO:0000313" key="7">
    <source>
        <dbReference type="Proteomes" id="UP000034006"/>
    </source>
</evidence>
<dbReference type="Pfam" id="PF00318">
    <property type="entry name" value="Ribosomal_S2"/>
    <property type="match status" value="1"/>
</dbReference>
<name>A0A0G1KUT1_9BACT</name>
<evidence type="ECO:0000256" key="3">
    <source>
        <dbReference type="ARBA" id="ARBA00023274"/>
    </source>
</evidence>
<dbReference type="Gene3D" id="1.10.287.610">
    <property type="entry name" value="Helix hairpin bin"/>
    <property type="match status" value="1"/>
</dbReference>
<dbReference type="EMBL" id="LCIH01000009">
    <property type="protein sequence ID" value="KKT51639.1"/>
    <property type="molecule type" value="Genomic_DNA"/>
</dbReference>
<dbReference type="InterPro" id="IPR005706">
    <property type="entry name" value="Ribosomal_uS2_bac/mit/plastid"/>
</dbReference>
<dbReference type="NCBIfam" id="TIGR01011">
    <property type="entry name" value="rpsB_bact"/>
    <property type="match status" value="1"/>
</dbReference>
<dbReference type="PANTHER" id="PTHR12534">
    <property type="entry name" value="30S RIBOSOMAL PROTEIN S2 PROKARYOTIC AND ORGANELLAR"/>
    <property type="match status" value="1"/>
</dbReference>
<dbReference type="PROSITE" id="PS00962">
    <property type="entry name" value="RIBOSOMAL_S2_1"/>
    <property type="match status" value="1"/>
</dbReference>
<dbReference type="GO" id="GO:0003735">
    <property type="term" value="F:structural constituent of ribosome"/>
    <property type="evidence" value="ECO:0007669"/>
    <property type="project" value="InterPro"/>
</dbReference>
<evidence type="ECO:0000313" key="6">
    <source>
        <dbReference type="EMBL" id="KKT51639.1"/>
    </source>
</evidence>
<dbReference type="InterPro" id="IPR023591">
    <property type="entry name" value="Ribosomal_uS2_flav_dom_sf"/>
</dbReference>
<evidence type="ECO:0000256" key="4">
    <source>
        <dbReference type="ARBA" id="ARBA00035256"/>
    </source>
</evidence>
<organism evidence="6 7">
    <name type="scientific">Candidatus Collierbacteria bacterium GW2011_GWB2_44_22</name>
    <dbReference type="NCBI Taxonomy" id="1618387"/>
    <lineage>
        <taxon>Bacteria</taxon>
        <taxon>Candidatus Collieribacteriota</taxon>
    </lineage>
</organism>
<dbReference type="Proteomes" id="UP000034006">
    <property type="component" value="Unassembled WGS sequence"/>
</dbReference>
<dbReference type="InterPro" id="IPR018130">
    <property type="entry name" value="Ribosomal_uS2_CS"/>
</dbReference>
<dbReference type="CDD" id="cd01425">
    <property type="entry name" value="RPS2"/>
    <property type="match status" value="1"/>
</dbReference>
<comment type="caution">
    <text evidence="6">The sequence shown here is derived from an EMBL/GenBank/DDBJ whole genome shotgun (WGS) entry which is preliminary data.</text>
</comment>
<protein>
    <recommendedName>
        <fullName evidence="4 5">Small ribosomal subunit protein uS2</fullName>
    </recommendedName>
</protein>
<evidence type="ECO:0000256" key="1">
    <source>
        <dbReference type="ARBA" id="ARBA00006242"/>
    </source>
</evidence>
<dbReference type="PRINTS" id="PR00395">
    <property type="entry name" value="RIBOSOMALS2"/>
</dbReference>
<reference evidence="6 7" key="1">
    <citation type="journal article" date="2015" name="Nature">
        <title>rRNA introns, odd ribosomes, and small enigmatic genomes across a large radiation of phyla.</title>
        <authorList>
            <person name="Brown C.T."/>
            <person name="Hug L.A."/>
            <person name="Thomas B.C."/>
            <person name="Sharon I."/>
            <person name="Castelle C.J."/>
            <person name="Singh A."/>
            <person name="Wilkins M.J."/>
            <person name="Williams K.H."/>
            <person name="Banfield J.F."/>
        </authorList>
    </citation>
    <scope>NUCLEOTIDE SEQUENCE [LARGE SCALE GENOMIC DNA]</scope>
</reference>
<dbReference type="PATRIC" id="fig|1618387.3.peg.767"/>
<dbReference type="SUPFAM" id="SSF52313">
    <property type="entry name" value="Ribosomal protein S2"/>
    <property type="match status" value="1"/>
</dbReference>
<keyword evidence="3 5" id="KW-0687">Ribonucleoprotein</keyword>
<dbReference type="Gene3D" id="3.40.50.10490">
    <property type="entry name" value="Glucose-6-phosphate isomerase like protein, domain 1"/>
    <property type="match status" value="1"/>
</dbReference>
<dbReference type="GO" id="GO:0006412">
    <property type="term" value="P:translation"/>
    <property type="evidence" value="ECO:0007669"/>
    <property type="project" value="UniProtKB-UniRule"/>
</dbReference>
<evidence type="ECO:0000256" key="2">
    <source>
        <dbReference type="ARBA" id="ARBA00022980"/>
    </source>
</evidence>
<evidence type="ECO:0000256" key="5">
    <source>
        <dbReference type="HAMAP-Rule" id="MF_00291"/>
    </source>
</evidence>
<dbReference type="STRING" id="1618387.UW44_C0009G0003"/>